<dbReference type="Proteomes" id="UP000819052">
    <property type="component" value="Unassembled WGS sequence"/>
</dbReference>
<evidence type="ECO:0000313" key="7">
    <source>
        <dbReference type="EMBL" id="NHZ42303.1"/>
    </source>
</evidence>
<evidence type="ECO:0000256" key="1">
    <source>
        <dbReference type="ARBA" id="ARBA00022448"/>
    </source>
</evidence>
<evidence type="ECO:0000256" key="2">
    <source>
        <dbReference type="ARBA" id="ARBA00022475"/>
    </source>
</evidence>
<keyword evidence="2" id="KW-1003">Cell membrane</keyword>
<evidence type="ECO:0000259" key="6">
    <source>
        <dbReference type="PROSITE" id="PS50893"/>
    </source>
</evidence>
<dbReference type="InterPro" id="IPR015854">
    <property type="entry name" value="ABC_transpr_LolD-like"/>
</dbReference>
<evidence type="ECO:0000256" key="4">
    <source>
        <dbReference type="ARBA" id="ARBA00022840"/>
    </source>
</evidence>
<accession>A0ABX0MBI4</accession>
<evidence type="ECO:0000313" key="8">
    <source>
        <dbReference type="Proteomes" id="UP000819052"/>
    </source>
</evidence>
<evidence type="ECO:0000256" key="3">
    <source>
        <dbReference type="ARBA" id="ARBA00022741"/>
    </source>
</evidence>
<name>A0ABX0MBI4_9BURK</name>
<dbReference type="Gene3D" id="3.40.50.300">
    <property type="entry name" value="P-loop containing nucleotide triphosphate hydrolases"/>
    <property type="match status" value="1"/>
</dbReference>
<comment type="caution">
    <text evidence="7">The sequence shown here is derived from an EMBL/GenBank/DDBJ whole genome shotgun (WGS) entry which is preliminary data.</text>
</comment>
<keyword evidence="3" id="KW-0547">Nucleotide-binding</keyword>
<dbReference type="CDD" id="cd03255">
    <property type="entry name" value="ABC_MJ0796_LolCDE_FtsE"/>
    <property type="match status" value="1"/>
</dbReference>
<dbReference type="Pfam" id="PF00005">
    <property type="entry name" value="ABC_tran"/>
    <property type="match status" value="1"/>
</dbReference>
<dbReference type="PANTHER" id="PTHR24220">
    <property type="entry name" value="IMPORT ATP-BINDING PROTEIN"/>
    <property type="match status" value="1"/>
</dbReference>
<organism evidence="7 8">
    <name type="scientific">Massilia aquatica</name>
    <dbReference type="NCBI Taxonomy" id="2609000"/>
    <lineage>
        <taxon>Bacteria</taxon>
        <taxon>Pseudomonadati</taxon>
        <taxon>Pseudomonadota</taxon>
        <taxon>Betaproteobacteria</taxon>
        <taxon>Burkholderiales</taxon>
        <taxon>Oxalobacteraceae</taxon>
        <taxon>Telluria group</taxon>
        <taxon>Massilia</taxon>
    </lineage>
</organism>
<feature type="domain" description="ABC transporter" evidence="6">
    <location>
        <begin position="33"/>
        <end position="270"/>
    </location>
</feature>
<dbReference type="PROSITE" id="PS50893">
    <property type="entry name" value="ABC_TRANSPORTER_2"/>
    <property type="match status" value="1"/>
</dbReference>
<dbReference type="InterPro" id="IPR003439">
    <property type="entry name" value="ABC_transporter-like_ATP-bd"/>
</dbReference>
<dbReference type="InterPro" id="IPR003593">
    <property type="entry name" value="AAA+_ATPase"/>
</dbReference>
<dbReference type="InterPro" id="IPR017911">
    <property type="entry name" value="MacB-like_ATP-bd"/>
</dbReference>
<dbReference type="PANTHER" id="PTHR24220:SF86">
    <property type="entry name" value="ABC TRANSPORTER ABCH.1"/>
    <property type="match status" value="1"/>
</dbReference>
<evidence type="ECO:0000256" key="5">
    <source>
        <dbReference type="SAM" id="MobiDB-lite"/>
    </source>
</evidence>
<dbReference type="SUPFAM" id="SSF52540">
    <property type="entry name" value="P-loop containing nucleoside triphosphate hydrolases"/>
    <property type="match status" value="1"/>
</dbReference>
<keyword evidence="4 7" id="KW-0067">ATP-binding</keyword>
<feature type="region of interest" description="Disordered" evidence="5">
    <location>
        <begin position="1"/>
        <end position="29"/>
    </location>
</feature>
<dbReference type="SMART" id="SM00382">
    <property type="entry name" value="AAA"/>
    <property type="match status" value="1"/>
</dbReference>
<dbReference type="EMBL" id="VVIW01000011">
    <property type="protein sequence ID" value="NHZ42303.1"/>
    <property type="molecule type" value="Genomic_DNA"/>
</dbReference>
<dbReference type="GO" id="GO:0005524">
    <property type="term" value="F:ATP binding"/>
    <property type="evidence" value="ECO:0007669"/>
    <property type="project" value="UniProtKB-KW"/>
</dbReference>
<keyword evidence="8" id="KW-1185">Reference proteome</keyword>
<keyword evidence="1" id="KW-0813">Transport</keyword>
<protein>
    <submittedName>
        <fullName evidence="7">ABC transporter ATP-binding protein</fullName>
    </submittedName>
</protein>
<sequence>MRATSEAGGGTMDVILEHDGPMPPAPKPPGDLVRLARVHKYYGGGLSGVHALDGVELQIGEAEMVAICGPSGSGKTTLLNLIGMLDHATEGSIVIAKLLIARLPEQARADLRNEMMGFVFQAFTLIPVLTARENVLLPLMLRESLTRKALRAANARAGDLLNQLGLASHADTYPPRLDPSQSQRVAIARALMTRPRLVLADEPTSRLDSASIRLVMDLFVQQQNEHGTTFIIATRDQRQLGRSTRTLQLQEGRLHVALGDPERQPFRVRL</sequence>
<proteinExistence type="predicted"/>
<reference evidence="7 8" key="1">
    <citation type="submission" date="2019-09" db="EMBL/GenBank/DDBJ databases">
        <title>Taxonomy of Antarctic Massilia spp.: description of Massilia rubra sp. nov., Massilia aquatica sp. nov., Massilia mucilaginosa sp. nov., Massilia frigida sp. nov. isolated from streams, lakes and regoliths.</title>
        <authorList>
            <person name="Holochova P."/>
            <person name="Sedlacek I."/>
            <person name="Kralova S."/>
            <person name="Maslanova I."/>
            <person name="Busse H.-J."/>
            <person name="Stankova E."/>
            <person name="Vrbovska V."/>
            <person name="Kovarovic V."/>
            <person name="Bartak M."/>
            <person name="Svec P."/>
            <person name="Pantucek R."/>
        </authorList>
    </citation>
    <scope>NUCLEOTIDE SEQUENCE [LARGE SCALE GENOMIC DNA]</scope>
    <source>
        <strain evidence="7 8">CCM 8693</strain>
    </source>
</reference>
<dbReference type="InterPro" id="IPR027417">
    <property type="entry name" value="P-loop_NTPase"/>
</dbReference>
<keyword evidence="2" id="KW-0472">Membrane</keyword>
<gene>
    <name evidence="7" type="ORF">F1609_19305</name>
</gene>